<gene>
    <name evidence="1" type="ORF">BRAPAZ1V2_A03P52180.2</name>
</gene>
<evidence type="ECO:0000313" key="2">
    <source>
        <dbReference type="Proteomes" id="UP000694005"/>
    </source>
</evidence>
<dbReference type="Proteomes" id="UP000694005">
    <property type="component" value="Chromosome A03"/>
</dbReference>
<name>A0A8D9GN87_BRACM</name>
<evidence type="ECO:0000313" key="1">
    <source>
        <dbReference type="EMBL" id="CAG7883875.1"/>
    </source>
</evidence>
<reference evidence="1 2" key="1">
    <citation type="submission" date="2021-07" db="EMBL/GenBank/DDBJ databases">
        <authorList>
            <consortium name="Genoscope - CEA"/>
            <person name="William W."/>
        </authorList>
    </citation>
    <scope>NUCLEOTIDE SEQUENCE [LARGE SCALE GENOMIC DNA]</scope>
</reference>
<protein>
    <submittedName>
        <fullName evidence="1">Uncharacterized protein</fullName>
    </submittedName>
</protein>
<sequence length="35" mass="4265">MFMYPRRVDRLACSPCRVLKSLGLDLIVWWARQQR</sequence>
<accession>A0A8D9GN87</accession>
<dbReference type="EMBL" id="LS974619">
    <property type="protein sequence ID" value="CAG7883875.1"/>
    <property type="molecule type" value="Genomic_DNA"/>
</dbReference>
<proteinExistence type="predicted"/>
<dbReference type="AlphaFoldDB" id="A0A8D9GN87"/>
<organism evidence="1 2">
    <name type="scientific">Brassica campestris</name>
    <name type="common">Field mustard</name>
    <dbReference type="NCBI Taxonomy" id="3711"/>
    <lineage>
        <taxon>Eukaryota</taxon>
        <taxon>Viridiplantae</taxon>
        <taxon>Streptophyta</taxon>
        <taxon>Embryophyta</taxon>
        <taxon>Tracheophyta</taxon>
        <taxon>Spermatophyta</taxon>
        <taxon>Magnoliopsida</taxon>
        <taxon>eudicotyledons</taxon>
        <taxon>Gunneridae</taxon>
        <taxon>Pentapetalae</taxon>
        <taxon>rosids</taxon>
        <taxon>malvids</taxon>
        <taxon>Brassicales</taxon>
        <taxon>Brassicaceae</taxon>
        <taxon>Brassiceae</taxon>
        <taxon>Brassica</taxon>
    </lineage>
</organism>